<dbReference type="EMBL" id="CP023777">
    <property type="protein sequence ID" value="ATL49447.1"/>
    <property type="molecule type" value="Genomic_DNA"/>
</dbReference>
<sequence length="99" mass="11550">MEWMHIKPDYENGKMIPSKDQAIFSRMMKAGFQLELIQKNPRYDCMEYFYFHPSRYIQVHEVRATGQGLVNFYLFLPGGSTTCAFDLDGLESVLKRCGL</sequence>
<dbReference type="OrthoDB" id="677859at2"/>
<dbReference type="Proteomes" id="UP000220133">
    <property type="component" value="Chromosome"/>
</dbReference>
<gene>
    <name evidence="1" type="ORF">COR50_20965</name>
</gene>
<accession>A0A291QZR8</accession>
<dbReference type="RefSeq" id="WP_098195814.1">
    <property type="nucleotide sequence ID" value="NZ_CP023777.1"/>
</dbReference>
<protein>
    <submittedName>
        <fullName evidence="1">Uncharacterized protein</fullName>
    </submittedName>
</protein>
<proteinExistence type="predicted"/>
<name>A0A291QZR8_9BACT</name>
<reference evidence="1 2" key="1">
    <citation type="submission" date="2017-10" db="EMBL/GenBank/DDBJ databases">
        <title>Paenichitinophaga pekingensis gen. nov., sp. nov., isolated from activated sludge.</title>
        <authorList>
            <person name="Jin D."/>
            <person name="Kong X."/>
            <person name="Deng Y."/>
            <person name="Bai Z."/>
        </authorList>
    </citation>
    <scope>NUCLEOTIDE SEQUENCE [LARGE SCALE GENOMIC DNA]</scope>
    <source>
        <strain evidence="1 2">13</strain>
    </source>
</reference>
<dbReference type="AlphaFoldDB" id="A0A291QZR8"/>
<evidence type="ECO:0000313" key="2">
    <source>
        <dbReference type="Proteomes" id="UP000220133"/>
    </source>
</evidence>
<evidence type="ECO:0000313" key="1">
    <source>
        <dbReference type="EMBL" id="ATL49447.1"/>
    </source>
</evidence>
<keyword evidence="2" id="KW-1185">Reference proteome</keyword>
<dbReference type="KEGG" id="cbae:COR50_20965"/>
<organism evidence="1 2">
    <name type="scientific">Chitinophaga caeni</name>
    <dbReference type="NCBI Taxonomy" id="2029983"/>
    <lineage>
        <taxon>Bacteria</taxon>
        <taxon>Pseudomonadati</taxon>
        <taxon>Bacteroidota</taxon>
        <taxon>Chitinophagia</taxon>
        <taxon>Chitinophagales</taxon>
        <taxon>Chitinophagaceae</taxon>
        <taxon>Chitinophaga</taxon>
    </lineage>
</organism>